<protein>
    <recommendedName>
        <fullName evidence="3">Polysaccharide deacetylase</fullName>
    </recommendedName>
</protein>
<organism evidence="1 2">
    <name type="scientific">Pseudoalteromonas luteoviolacea S4054</name>
    <dbReference type="NCBI Taxonomy" id="1129367"/>
    <lineage>
        <taxon>Bacteria</taxon>
        <taxon>Pseudomonadati</taxon>
        <taxon>Pseudomonadota</taxon>
        <taxon>Gammaproteobacteria</taxon>
        <taxon>Alteromonadales</taxon>
        <taxon>Pseudoalteromonadaceae</taxon>
        <taxon>Pseudoalteromonas</taxon>
    </lineage>
</organism>
<dbReference type="AlphaFoldDB" id="A0A0F6ACU3"/>
<evidence type="ECO:0000313" key="1">
    <source>
        <dbReference type="EMBL" id="KKE83968.1"/>
    </source>
</evidence>
<evidence type="ECO:0008006" key="3">
    <source>
        <dbReference type="Google" id="ProtNLM"/>
    </source>
</evidence>
<reference evidence="1 2" key="1">
    <citation type="journal article" date="2015" name="BMC Genomics">
        <title>Genome mining reveals unlocked bioactive potential of marine Gram-negative bacteria.</title>
        <authorList>
            <person name="Machado H."/>
            <person name="Sonnenschein E.C."/>
            <person name="Melchiorsen J."/>
            <person name="Gram L."/>
        </authorList>
    </citation>
    <scope>NUCLEOTIDE SEQUENCE [LARGE SCALE GENOMIC DNA]</scope>
    <source>
        <strain evidence="1 2">S4054</strain>
    </source>
</reference>
<dbReference type="RefSeq" id="WP_046355702.1">
    <property type="nucleotide sequence ID" value="NZ_AUXW01000139.1"/>
</dbReference>
<gene>
    <name evidence="1" type="ORF">N479_11185</name>
</gene>
<name>A0A0F6ACU3_9GAMM</name>
<dbReference type="PATRIC" id="fig|1129367.4.peg.2024"/>
<evidence type="ECO:0000313" key="2">
    <source>
        <dbReference type="Proteomes" id="UP000033434"/>
    </source>
</evidence>
<dbReference type="Proteomes" id="UP000033434">
    <property type="component" value="Unassembled WGS sequence"/>
</dbReference>
<proteinExistence type="predicted"/>
<dbReference type="EMBL" id="AUXW01000139">
    <property type="protein sequence ID" value="KKE83968.1"/>
    <property type="molecule type" value="Genomic_DNA"/>
</dbReference>
<comment type="caution">
    <text evidence="1">The sequence shown here is derived from an EMBL/GenBank/DDBJ whole genome shotgun (WGS) entry which is preliminary data.</text>
</comment>
<sequence length="239" mass="28082">MDSAQDFSENRLRKLYRKTLENGFSPIFYGEEDHSDKFILWRHDIDIELPAVRRMAKIEAEEGIKSTYFLMFNSVFYNLLTEEGKQTVELLKSLNHKVALHCDLGVPRDAEVSDEFVEEKVHQDLLVLESFFGKGVFESEVSFHNPPNAVLNKSYKSFYSTYQEKFFGEIKYLSDSNRVWRDGCPELWLEKEERNKYSILLHPVIWAYEGATMPEMVTSYLKTESERRLKHLENDGIIV</sequence>
<accession>A0A0F6ACU3</accession>